<organism evidence="2 3">
    <name type="scientific">Nocardioides kribbensis</name>
    <dbReference type="NCBI Taxonomy" id="305517"/>
    <lineage>
        <taxon>Bacteria</taxon>
        <taxon>Bacillati</taxon>
        <taxon>Actinomycetota</taxon>
        <taxon>Actinomycetes</taxon>
        <taxon>Propionibacteriales</taxon>
        <taxon>Nocardioidaceae</taxon>
        <taxon>Nocardioides</taxon>
    </lineage>
</organism>
<dbReference type="Proteomes" id="UP001482520">
    <property type="component" value="Unassembled WGS sequence"/>
</dbReference>
<dbReference type="InterPro" id="IPR050744">
    <property type="entry name" value="AI-2_Isomerase_LsrG"/>
</dbReference>
<dbReference type="PANTHER" id="PTHR33336:SF3">
    <property type="entry name" value="ABM DOMAIN-CONTAINING PROTEIN"/>
    <property type="match status" value="1"/>
</dbReference>
<protein>
    <submittedName>
        <fullName evidence="2">Quinol monooxygenase</fullName>
        <ecNumber evidence="2">1.-.-.-</ecNumber>
    </submittedName>
</protein>
<dbReference type="Pfam" id="PF03992">
    <property type="entry name" value="ABM"/>
    <property type="match status" value="1"/>
</dbReference>
<name>A0ABV1NUE0_9ACTN</name>
<dbReference type="InterPro" id="IPR007138">
    <property type="entry name" value="ABM_dom"/>
</dbReference>
<evidence type="ECO:0000313" key="3">
    <source>
        <dbReference type="Proteomes" id="UP001482520"/>
    </source>
</evidence>
<dbReference type="EMBL" id="JBEGDP010000002">
    <property type="protein sequence ID" value="MEQ7846127.1"/>
    <property type="molecule type" value="Genomic_DNA"/>
</dbReference>
<dbReference type="SUPFAM" id="SSF54909">
    <property type="entry name" value="Dimeric alpha+beta barrel"/>
    <property type="match status" value="1"/>
</dbReference>
<dbReference type="Gene3D" id="3.30.70.100">
    <property type="match status" value="1"/>
</dbReference>
<reference evidence="2 3" key="1">
    <citation type="submission" date="2024-02" db="EMBL/GenBank/DDBJ databases">
        <title>Full genome sequence of Nocardioides kribbensis.</title>
        <authorList>
            <person name="Poletto B.L."/>
            <person name="Silva G."/>
            <person name="Galante D."/>
            <person name="Campos K.R."/>
            <person name="Santos M.B.N."/>
            <person name="Sacchi C.T."/>
        </authorList>
    </citation>
    <scope>NUCLEOTIDE SEQUENCE [LARGE SCALE GENOMIC DNA]</scope>
    <source>
        <strain evidence="2 3">O4R</strain>
    </source>
</reference>
<accession>A0ABV1NUE0</accession>
<proteinExistence type="predicted"/>
<comment type="caution">
    <text evidence="2">The sequence shown here is derived from an EMBL/GenBank/DDBJ whole genome shotgun (WGS) entry which is preliminary data.</text>
</comment>
<dbReference type="EC" id="1.-.-.-" evidence="2"/>
<feature type="domain" description="ABM" evidence="1">
    <location>
        <begin position="2"/>
        <end position="91"/>
    </location>
</feature>
<evidence type="ECO:0000259" key="1">
    <source>
        <dbReference type="PROSITE" id="PS51725"/>
    </source>
</evidence>
<dbReference type="GO" id="GO:0004497">
    <property type="term" value="F:monooxygenase activity"/>
    <property type="evidence" value="ECO:0007669"/>
    <property type="project" value="UniProtKB-KW"/>
</dbReference>
<dbReference type="PROSITE" id="PS51725">
    <property type="entry name" value="ABM"/>
    <property type="match status" value="1"/>
</dbReference>
<dbReference type="PANTHER" id="PTHR33336">
    <property type="entry name" value="QUINOL MONOOXYGENASE YGIN-RELATED"/>
    <property type="match status" value="1"/>
</dbReference>
<keyword evidence="3" id="KW-1185">Reference proteome</keyword>
<dbReference type="InterPro" id="IPR011008">
    <property type="entry name" value="Dimeric_a/b-barrel"/>
</dbReference>
<sequence length="110" mass="12533">MIHNTARFTVRPEHADDWPEIARAFTEATRAEPGCLWFHWSRDVDDPCQYLLLGAFREDAAADHVGSAHFQEAQRTLPAYLQQTPTILGVVVEDREWVELGEMRVPAEAT</sequence>
<keyword evidence="2" id="KW-0560">Oxidoreductase</keyword>
<gene>
    <name evidence="2" type="ORF">V6R90_02475</name>
</gene>
<evidence type="ECO:0000313" key="2">
    <source>
        <dbReference type="EMBL" id="MEQ7846127.1"/>
    </source>
</evidence>
<keyword evidence="2" id="KW-0503">Monooxygenase</keyword>
<dbReference type="RefSeq" id="WP_193660788.1">
    <property type="nucleotide sequence ID" value="NZ_BAAAMM010000007.1"/>
</dbReference>